<dbReference type="Proteomes" id="UP000521943">
    <property type="component" value="Unassembled WGS sequence"/>
</dbReference>
<evidence type="ECO:0000313" key="2">
    <source>
        <dbReference type="Proteomes" id="UP000521943"/>
    </source>
</evidence>
<evidence type="ECO:0000313" key="1">
    <source>
        <dbReference type="EMBL" id="KAF6758024.1"/>
    </source>
</evidence>
<dbReference type="OrthoDB" id="2840481at2759"/>
<organism evidence="1 2">
    <name type="scientific">Ephemerocybe angulata</name>
    <dbReference type="NCBI Taxonomy" id="980116"/>
    <lineage>
        <taxon>Eukaryota</taxon>
        <taxon>Fungi</taxon>
        <taxon>Dikarya</taxon>
        <taxon>Basidiomycota</taxon>
        <taxon>Agaricomycotina</taxon>
        <taxon>Agaricomycetes</taxon>
        <taxon>Agaricomycetidae</taxon>
        <taxon>Agaricales</taxon>
        <taxon>Agaricineae</taxon>
        <taxon>Psathyrellaceae</taxon>
        <taxon>Ephemerocybe</taxon>
    </lineage>
</organism>
<reference evidence="1 2" key="1">
    <citation type="submission" date="2020-07" db="EMBL/GenBank/DDBJ databases">
        <title>Comparative genomics of pyrophilous fungi reveals a link between fire events and developmental genes.</title>
        <authorList>
            <consortium name="DOE Joint Genome Institute"/>
            <person name="Steindorff A.S."/>
            <person name="Carver A."/>
            <person name="Calhoun S."/>
            <person name="Stillman K."/>
            <person name="Liu H."/>
            <person name="Lipzen A."/>
            <person name="Pangilinan J."/>
            <person name="Labutti K."/>
            <person name="Bruns T.D."/>
            <person name="Grigoriev I.V."/>
        </authorList>
    </citation>
    <scope>NUCLEOTIDE SEQUENCE [LARGE SCALE GENOMIC DNA]</scope>
    <source>
        <strain evidence="1 2">CBS 144469</strain>
    </source>
</reference>
<dbReference type="Gene3D" id="3.80.10.10">
    <property type="entry name" value="Ribonuclease Inhibitor"/>
    <property type="match status" value="1"/>
</dbReference>
<gene>
    <name evidence="1" type="ORF">DFP72DRAFT_889693</name>
</gene>
<proteinExistence type="predicted"/>
<dbReference type="InterPro" id="IPR032675">
    <property type="entry name" value="LRR_dom_sf"/>
</dbReference>
<comment type="caution">
    <text evidence="1">The sequence shown here is derived from an EMBL/GenBank/DDBJ whole genome shotgun (WGS) entry which is preliminary data.</text>
</comment>
<dbReference type="EMBL" id="JACGCI010000020">
    <property type="protein sequence ID" value="KAF6758024.1"/>
    <property type="molecule type" value="Genomic_DNA"/>
</dbReference>
<accession>A0A8H6I4Z6</accession>
<dbReference type="SUPFAM" id="SSF52047">
    <property type="entry name" value="RNI-like"/>
    <property type="match status" value="1"/>
</dbReference>
<protein>
    <submittedName>
        <fullName evidence="1">Uncharacterized protein</fullName>
    </submittedName>
</protein>
<dbReference type="AlphaFoldDB" id="A0A8H6I4Z6"/>
<name>A0A8H6I4Z6_9AGAR</name>
<keyword evidence="2" id="KW-1185">Reference proteome</keyword>
<sequence length="576" mass="64909">MEDTDTPGRTAGREVLNNMELTSMIFQFLRDGTLIEAGLKLVGGAMQTMPKSWTSIFARLALVNNAFFHASTDVLWENMTTVEPFFGLLLQADSHREDGHMHGTGILSYYWLITQDEWDRFEIYSRKVKNLALIGANSLKIRTPWLLYLSRTKLQPERLFPTLKRLFLTSSDDISLFVAMSVAPYIKSLTIHLGENPQDPTQDACMALTSILCELTSVLSELRILNPITPVLTPNVFEISGITSLSLTVNSKLDDLKLAEISYLTFLEKLELQQIVKTDKIQFPTTIDVQAAIARVPSKPGFENQSLRELTVTGGGSLLYEIAATISPRFLKTLRLEVIPDISYKSMALVPLAIAIYAHRNKSLTSLVVNCPTRGRNRAEDLLPLRDDMRFRRAGDLLAALSTLHDLKTLCIDKLPFLAVDINVDVLRVVQNLKGLESLRLRTKPMTSTGNDEIVLPPLQYLEDLSRNNLNLSEVEMEVDMSAIPDIPTDYTSTNALRHLYLYPSSTSRAISHGERLRMARYIDRLFPQVKKLRSDAMKGSPLWELWGQVEEMISHTQEVRAQAMRDLARSNNANL</sequence>